<dbReference type="EMBL" id="FYAJ01000001">
    <property type="protein sequence ID" value="SMY33170.1"/>
    <property type="molecule type" value="Genomic_DNA"/>
</dbReference>
<evidence type="ECO:0000313" key="2">
    <source>
        <dbReference type="EMBL" id="SMY33170.1"/>
    </source>
</evidence>
<dbReference type="Pfam" id="PF02657">
    <property type="entry name" value="SufE"/>
    <property type="match status" value="1"/>
</dbReference>
<keyword evidence="3" id="KW-1185">Reference proteome</keyword>
<dbReference type="InterPro" id="IPR003808">
    <property type="entry name" value="Fe-S_metab-assoc_dom"/>
</dbReference>
<evidence type="ECO:0000313" key="3">
    <source>
        <dbReference type="Proteomes" id="UP000195719"/>
    </source>
</evidence>
<reference evidence="3" key="1">
    <citation type="submission" date="2017-06" db="EMBL/GenBank/DDBJ databases">
        <authorList>
            <person name="Rodrigo-Torres L."/>
            <person name="Arahal R.D."/>
            <person name="Lucena T."/>
        </authorList>
    </citation>
    <scope>NUCLEOTIDE SEQUENCE [LARGE SCALE GENOMIC DNA]</scope>
    <source>
        <strain evidence="3">CECT 9192</strain>
    </source>
</reference>
<dbReference type="PANTHER" id="PTHR43597:SF3">
    <property type="entry name" value="CYSTEINE DESULFURATION PROTEIN SUFE"/>
    <property type="match status" value="1"/>
</dbReference>
<feature type="domain" description="Fe-S metabolism associated" evidence="1">
    <location>
        <begin position="12"/>
        <end position="130"/>
    </location>
</feature>
<dbReference type="AlphaFoldDB" id="A0A1Y6MBP9"/>
<dbReference type="SUPFAM" id="SSF82649">
    <property type="entry name" value="SufE/NifU"/>
    <property type="match status" value="1"/>
</dbReference>
<protein>
    <submittedName>
        <fullName evidence="2">Cysteine desulfuration protein SufE</fullName>
    </submittedName>
</protein>
<name>A0A1Y6MBP9_9GAMM</name>
<sequence length="135" mass="15485">MSSIMTPQKVLQNFQRCANWEDKYLYLIELGDRFCLLPVNEQTNDHKIRGCQSSVWITLTQNNNLIRLAANSDAAIVKGLLALMIIAYDQQSRQHIATFNIDAWFEQLQLTQHLTPTRAIGIATIIKQVQLISRE</sequence>
<accession>A0A1Y6MBP9</accession>
<organism evidence="2 3">
    <name type="scientific">Photobacterium andalusiense</name>
    <dbReference type="NCBI Taxonomy" id="2204296"/>
    <lineage>
        <taxon>Bacteria</taxon>
        <taxon>Pseudomonadati</taxon>
        <taxon>Pseudomonadota</taxon>
        <taxon>Gammaproteobacteria</taxon>
        <taxon>Vibrionales</taxon>
        <taxon>Vibrionaceae</taxon>
        <taxon>Photobacterium</taxon>
    </lineage>
</organism>
<gene>
    <name evidence="2" type="primary">sufE</name>
    <name evidence="2" type="ORF">PAND9192_00800</name>
</gene>
<evidence type="ECO:0000259" key="1">
    <source>
        <dbReference type="Pfam" id="PF02657"/>
    </source>
</evidence>
<dbReference type="Gene3D" id="3.90.1010.10">
    <property type="match status" value="1"/>
</dbReference>
<dbReference type="Proteomes" id="UP000195719">
    <property type="component" value="Unassembled WGS sequence"/>
</dbReference>
<dbReference type="PANTHER" id="PTHR43597">
    <property type="entry name" value="SULFUR ACCEPTOR PROTEIN CSDE"/>
    <property type="match status" value="1"/>
</dbReference>
<proteinExistence type="predicted"/>